<keyword evidence="1" id="KW-0472">Membrane</keyword>
<evidence type="ECO:0000256" key="1">
    <source>
        <dbReference type="SAM" id="Phobius"/>
    </source>
</evidence>
<feature type="transmembrane region" description="Helical" evidence="1">
    <location>
        <begin position="50"/>
        <end position="67"/>
    </location>
</feature>
<keyword evidence="3" id="KW-0614">Plasmid</keyword>
<geneLocation type="plasmid" evidence="3 4">
    <name>unnamed4</name>
</geneLocation>
<dbReference type="InterPro" id="IPR049746">
    <property type="entry name" value="TcpD-like_C"/>
</dbReference>
<feature type="transmembrane region" description="Helical" evidence="1">
    <location>
        <begin position="26"/>
        <end position="43"/>
    </location>
</feature>
<sequence length="86" mass="9070">MMNLLPILGASLPTLGDLKGWVTTEGGNAVAIVLVLFGVFYLFKQDIGRLIGFVVAGAFVFFAVGNPERLLGQLAELASKVFGGNK</sequence>
<keyword evidence="1" id="KW-1133">Transmembrane helix</keyword>
<protein>
    <submittedName>
        <fullName evidence="3">Uncharacterized protein</fullName>
    </submittedName>
</protein>
<dbReference type="Proteomes" id="UP000595038">
    <property type="component" value="Plasmid unnamed3"/>
</dbReference>
<reference evidence="3 4" key="1">
    <citation type="submission" date="2020-12" db="EMBL/GenBank/DDBJ databases">
        <title>FDA dAtabase for Regulatory Grade micrObial Sequences (FDA-ARGOS): Supporting development and validation of Infectious Disease Dx tests.</title>
        <authorList>
            <person name="Nelson B."/>
            <person name="Plummer A."/>
            <person name="Tallon L."/>
            <person name="Sadzewicz L."/>
            <person name="Zhao X."/>
            <person name="Boylan J."/>
            <person name="Ott S."/>
            <person name="Bowen H."/>
            <person name="Vavikolanu K."/>
            <person name="Mehta A."/>
            <person name="Aluvathingal J."/>
            <person name="Nadendla S."/>
            <person name="Myers T."/>
            <person name="Yan Y."/>
            <person name="Sichtig H."/>
        </authorList>
    </citation>
    <scope>NUCLEOTIDE SEQUENCE [LARGE SCALE GENOMIC DNA]</scope>
    <source>
        <strain evidence="3 4">FDAARGOS_923</strain>
        <plasmid evidence="2 4">unnamed3</plasmid>
        <plasmid evidence="3 4">unnamed4</plasmid>
    </source>
</reference>
<dbReference type="RefSeq" id="WP_197941927.1">
    <property type="nucleotide sequence ID" value="NZ_CP065646.1"/>
</dbReference>
<proteinExistence type="predicted"/>
<dbReference type="Proteomes" id="UP000595038">
    <property type="component" value="Plasmid unnamed4"/>
</dbReference>
<keyword evidence="1" id="KW-0812">Transmembrane</keyword>
<evidence type="ECO:0000313" key="2">
    <source>
        <dbReference type="EMBL" id="QPR70602.1"/>
    </source>
</evidence>
<gene>
    <name evidence="2" type="ORF">I6G80_00495</name>
    <name evidence="3" type="ORF">I6G80_24520</name>
</gene>
<organism evidence="3 4">
    <name type="scientific">Bacillus licheniformis</name>
    <dbReference type="NCBI Taxonomy" id="1402"/>
    <lineage>
        <taxon>Bacteria</taxon>
        <taxon>Bacillati</taxon>
        <taxon>Bacillota</taxon>
        <taxon>Bacilli</taxon>
        <taxon>Bacillales</taxon>
        <taxon>Bacillaceae</taxon>
        <taxon>Bacillus</taxon>
    </lineage>
</organism>
<geneLocation type="plasmid" evidence="2 4">
    <name>unnamed3</name>
</geneLocation>
<evidence type="ECO:0000313" key="3">
    <source>
        <dbReference type="EMBL" id="QPR75174.1"/>
    </source>
</evidence>
<dbReference type="AlphaFoldDB" id="A0AB37GVD3"/>
<evidence type="ECO:0000313" key="4">
    <source>
        <dbReference type="Proteomes" id="UP000595038"/>
    </source>
</evidence>
<dbReference type="EMBL" id="CP065648">
    <property type="protein sequence ID" value="QPR75174.1"/>
    <property type="molecule type" value="Genomic_DNA"/>
</dbReference>
<name>A0AB37GVD3_BACLI</name>
<accession>A0AB37GVD3</accession>
<dbReference type="NCBIfam" id="NF040686">
    <property type="entry name" value="TcpD_dom"/>
    <property type="match status" value="1"/>
</dbReference>
<dbReference type="EMBL" id="CP065646">
    <property type="protein sequence ID" value="QPR70602.1"/>
    <property type="molecule type" value="Genomic_DNA"/>
</dbReference>